<evidence type="ECO:0000313" key="6">
    <source>
        <dbReference type="Proteomes" id="UP000190044"/>
    </source>
</evidence>
<dbReference type="PROSITE" id="PS50943">
    <property type="entry name" value="HTH_CROC1"/>
    <property type="match status" value="1"/>
</dbReference>
<dbReference type="SUPFAM" id="SSF47413">
    <property type="entry name" value="lambda repressor-like DNA-binding domains"/>
    <property type="match status" value="1"/>
</dbReference>
<gene>
    <name evidence="5" type="ORF">SAMN06295937_1004206</name>
</gene>
<dbReference type="CDD" id="cd00093">
    <property type="entry name" value="HTH_XRE"/>
    <property type="match status" value="1"/>
</dbReference>
<reference evidence="6" key="1">
    <citation type="submission" date="2017-02" db="EMBL/GenBank/DDBJ databases">
        <authorList>
            <person name="Varghese N."/>
            <person name="Submissions S."/>
        </authorList>
    </citation>
    <scope>NUCLEOTIDE SEQUENCE [LARGE SCALE GENOMIC DNA]</scope>
    <source>
        <strain evidence="6">R11H</strain>
    </source>
</reference>
<dbReference type="SMART" id="SM00530">
    <property type="entry name" value="HTH_XRE"/>
    <property type="match status" value="1"/>
</dbReference>
<dbReference type="RefSeq" id="WP_079637599.1">
    <property type="nucleotide sequence ID" value="NZ_FUYP01000004.1"/>
</dbReference>
<dbReference type="InterPro" id="IPR052359">
    <property type="entry name" value="HTH-type_reg/antitoxin"/>
</dbReference>
<keyword evidence="1" id="KW-0805">Transcription regulation</keyword>
<dbReference type="PANTHER" id="PTHR36511">
    <property type="entry name" value="MERR FAMILY BACTERIAL REGULATORY PROTEIN"/>
    <property type="match status" value="1"/>
</dbReference>
<dbReference type="OrthoDB" id="461984at2"/>
<protein>
    <submittedName>
        <fullName evidence="5">Putative transcriptional regulator</fullName>
    </submittedName>
</protein>
<dbReference type="GO" id="GO:0003677">
    <property type="term" value="F:DNA binding"/>
    <property type="evidence" value="ECO:0007669"/>
    <property type="project" value="UniProtKB-KW"/>
</dbReference>
<evidence type="ECO:0000313" key="5">
    <source>
        <dbReference type="EMBL" id="SKB38847.1"/>
    </source>
</evidence>
<dbReference type="PANTHER" id="PTHR36511:SF4">
    <property type="entry name" value="ANTITOXIN MQSA"/>
    <property type="match status" value="1"/>
</dbReference>
<evidence type="ECO:0000259" key="4">
    <source>
        <dbReference type="PROSITE" id="PS50943"/>
    </source>
</evidence>
<evidence type="ECO:0000256" key="1">
    <source>
        <dbReference type="ARBA" id="ARBA00023015"/>
    </source>
</evidence>
<name>A0A1T5AVK4_9SPHN</name>
<proteinExistence type="predicted"/>
<feature type="domain" description="HTH cro/C1-type" evidence="4">
    <location>
        <begin position="35"/>
        <end position="70"/>
    </location>
</feature>
<dbReference type="Pfam" id="PF01381">
    <property type="entry name" value="HTH_3"/>
    <property type="match status" value="1"/>
</dbReference>
<keyword evidence="6" id="KW-1185">Reference proteome</keyword>
<keyword evidence="2" id="KW-0238">DNA-binding</keyword>
<dbReference type="EMBL" id="FUYP01000004">
    <property type="protein sequence ID" value="SKB38847.1"/>
    <property type="molecule type" value="Genomic_DNA"/>
</dbReference>
<dbReference type="InterPro" id="IPR001387">
    <property type="entry name" value="Cro/C1-type_HTH"/>
</dbReference>
<dbReference type="Gene3D" id="1.10.260.40">
    <property type="entry name" value="lambda repressor-like DNA-binding domains"/>
    <property type="match status" value="1"/>
</dbReference>
<evidence type="ECO:0000256" key="2">
    <source>
        <dbReference type="ARBA" id="ARBA00023125"/>
    </source>
</evidence>
<dbReference type="InterPro" id="IPR010982">
    <property type="entry name" value="Lambda_DNA-bd_dom_sf"/>
</dbReference>
<dbReference type="AlphaFoldDB" id="A0A1T5AVK4"/>
<dbReference type="Proteomes" id="UP000190044">
    <property type="component" value="Unassembled WGS sequence"/>
</dbReference>
<evidence type="ECO:0000256" key="3">
    <source>
        <dbReference type="ARBA" id="ARBA00023163"/>
    </source>
</evidence>
<sequence length="97" mass="10176">MAKGAFDKIAAGLNDAIAFAEGDTARGKIVAGPDIKAIRGKAKLSQAAFAEKLHISAATLRDWEQGRRMPEGPARTLLGMVDADPDAAFKLLAKVTV</sequence>
<keyword evidence="3" id="KW-0804">Transcription</keyword>
<accession>A0A1T5AVK4</accession>
<organism evidence="5 6">
    <name type="scientific">Sphingopyxis flava</name>
    <dbReference type="NCBI Taxonomy" id="1507287"/>
    <lineage>
        <taxon>Bacteria</taxon>
        <taxon>Pseudomonadati</taxon>
        <taxon>Pseudomonadota</taxon>
        <taxon>Alphaproteobacteria</taxon>
        <taxon>Sphingomonadales</taxon>
        <taxon>Sphingomonadaceae</taxon>
        <taxon>Sphingopyxis</taxon>
    </lineage>
</organism>